<dbReference type="Gene3D" id="3.40.50.1820">
    <property type="entry name" value="alpha/beta hydrolase"/>
    <property type="match status" value="1"/>
</dbReference>
<proteinExistence type="inferred from homology"/>
<dbReference type="InterPro" id="IPR029058">
    <property type="entry name" value="AB_hydrolase_fold"/>
</dbReference>
<dbReference type="EMBL" id="CYXP01000002">
    <property type="protein sequence ID" value="CUM97656.1"/>
    <property type="molecule type" value="Genomic_DNA"/>
</dbReference>
<dbReference type="PANTHER" id="PTHR40841">
    <property type="entry name" value="SIDEROPHORE TRIACETYLFUSARININE C ESTERASE"/>
    <property type="match status" value="1"/>
</dbReference>
<gene>
    <name evidence="3" type="primary">besA_1</name>
    <name evidence="3" type="ORF">ERS852429_01396</name>
    <name evidence="4" type="ORF">PN599_10060</name>
</gene>
<dbReference type="SUPFAM" id="SSF53474">
    <property type="entry name" value="alpha/beta-Hydrolases"/>
    <property type="match status" value="1"/>
</dbReference>
<name>A0A173T6F3_PARDI</name>
<dbReference type="InterPro" id="IPR000801">
    <property type="entry name" value="Esterase-like"/>
</dbReference>
<dbReference type="EMBL" id="JAQMPJ010000007">
    <property type="protein sequence ID" value="MDB9005347.1"/>
    <property type="molecule type" value="Genomic_DNA"/>
</dbReference>
<evidence type="ECO:0000313" key="3">
    <source>
        <dbReference type="EMBL" id="CUM97656.1"/>
    </source>
</evidence>
<dbReference type="GO" id="GO:0016788">
    <property type="term" value="F:hydrolase activity, acting on ester bonds"/>
    <property type="evidence" value="ECO:0007669"/>
    <property type="project" value="TreeGrafter"/>
</dbReference>
<evidence type="ECO:0000313" key="4">
    <source>
        <dbReference type="EMBL" id="MDB9005347.1"/>
    </source>
</evidence>
<dbReference type="RefSeq" id="WP_044545609.1">
    <property type="nucleotide sequence ID" value="NZ_CAXSSW010000002.1"/>
</dbReference>
<reference evidence="3 5" key="1">
    <citation type="submission" date="2015-09" db="EMBL/GenBank/DDBJ databases">
        <authorList>
            <consortium name="Pathogen Informatics"/>
        </authorList>
    </citation>
    <scope>NUCLEOTIDE SEQUENCE [LARGE SCALE GENOMIC DNA]</scope>
    <source>
        <strain evidence="3 5">2789STDY5608872</strain>
    </source>
</reference>
<reference evidence="4" key="2">
    <citation type="submission" date="2023-01" db="EMBL/GenBank/DDBJ databases">
        <title>Human gut microbiome strain richness.</title>
        <authorList>
            <person name="Chen-Liaw A."/>
        </authorList>
    </citation>
    <scope>NUCLEOTIDE SEQUENCE</scope>
    <source>
        <strain evidence="4">RTP21484st1_E5_RTP21484_190118</strain>
    </source>
</reference>
<evidence type="ECO:0000256" key="1">
    <source>
        <dbReference type="ARBA" id="ARBA00005622"/>
    </source>
</evidence>
<keyword evidence="2 3" id="KW-0378">Hydrolase</keyword>
<accession>A0A173T6F3</accession>
<dbReference type="InterPro" id="IPR052558">
    <property type="entry name" value="Siderophore_Hydrolase_D"/>
</dbReference>
<dbReference type="PANTHER" id="PTHR40841:SF2">
    <property type="entry name" value="SIDEROPHORE-DEGRADING ESTERASE (EUROFUNG)"/>
    <property type="match status" value="1"/>
</dbReference>
<evidence type="ECO:0000256" key="2">
    <source>
        <dbReference type="ARBA" id="ARBA00022801"/>
    </source>
</evidence>
<protein>
    <submittedName>
        <fullName evidence="4">Alpha/beta hydrolase-fold protein</fullName>
    </submittedName>
    <submittedName>
        <fullName evidence="3">Ferri-bacillibactin esterase BesA</fullName>
        <ecNumber evidence="3">3.1.-.-</ecNumber>
    </submittedName>
</protein>
<dbReference type="Pfam" id="PF00756">
    <property type="entry name" value="Esterase"/>
    <property type="match status" value="1"/>
</dbReference>
<evidence type="ECO:0000313" key="5">
    <source>
        <dbReference type="Proteomes" id="UP000095591"/>
    </source>
</evidence>
<dbReference type="EC" id="3.1.-.-" evidence="3"/>
<comment type="similarity">
    <text evidence="1">Belongs to the esterase D family.</text>
</comment>
<organism evidence="3 5">
    <name type="scientific">Parabacteroides distasonis</name>
    <dbReference type="NCBI Taxonomy" id="823"/>
    <lineage>
        <taxon>Bacteria</taxon>
        <taxon>Pseudomonadati</taxon>
        <taxon>Bacteroidota</taxon>
        <taxon>Bacteroidia</taxon>
        <taxon>Bacteroidales</taxon>
        <taxon>Tannerellaceae</taxon>
        <taxon>Parabacteroides</taxon>
    </lineage>
</organism>
<dbReference type="AlphaFoldDB" id="A0A173T6F3"/>
<dbReference type="Proteomes" id="UP001210126">
    <property type="component" value="Unassembled WGS sequence"/>
</dbReference>
<dbReference type="Proteomes" id="UP000095591">
    <property type="component" value="Unassembled WGS sequence"/>
</dbReference>
<sequence length="276" mass="31133">MSRTHILLIFLLLPLTLRSQEDICIGKELVLYSTVLQEDRSYWIHLPEHYNMDTKQRYPVVYLLDGDSFFHSLVGIRKTLASGRGKYLPPCIIVGVLNTDRTRDFTPTASAAGRDGKISIDAIPQGGGSEAFSKFLTEELRPAIDSAYRTNGWNMLIGHSYAGLFTLNTFLRHTELFDTYLAVDPSLWWDQGRLVREAEALVAGRNFKGKSLYIGVASKKRTDRVDIHLDKVSYLLSEVLPQAENLRFFSKSFPDENHGTVAVPGIYDGIKQLFGK</sequence>